<protein>
    <recommendedName>
        <fullName evidence="5">Oxygen sensor histidine kinase NreB</fullName>
        <ecNumber evidence="4">2.7.13.3</ecNumber>
    </recommendedName>
    <alternativeName>
        <fullName evidence="15">Nitrogen regulation protein B</fullName>
    </alternativeName>
</protein>
<dbReference type="PROSITE" id="PS50109">
    <property type="entry name" value="HIS_KIN"/>
    <property type="match status" value="1"/>
</dbReference>
<keyword evidence="17" id="KW-1133">Transmembrane helix</keyword>
<evidence type="ECO:0000256" key="5">
    <source>
        <dbReference type="ARBA" id="ARBA00017322"/>
    </source>
</evidence>
<feature type="domain" description="PAC" evidence="20">
    <location>
        <begin position="185"/>
        <end position="236"/>
    </location>
</feature>
<keyword evidence="10" id="KW-0418">Kinase</keyword>
<feature type="domain" description="PAS" evidence="19">
    <location>
        <begin position="112"/>
        <end position="182"/>
    </location>
</feature>
<dbReference type="InterPro" id="IPR004358">
    <property type="entry name" value="Sig_transdc_His_kin-like_C"/>
</dbReference>
<dbReference type="SUPFAM" id="SSF55785">
    <property type="entry name" value="PYP-like sensor domain (PAS domain)"/>
    <property type="match status" value="1"/>
</dbReference>
<keyword evidence="22" id="KW-1185">Reference proteome</keyword>
<dbReference type="InterPro" id="IPR050482">
    <property type="entry name" value="Sensor_HK_TwoCompSys"/>
</dbReference>
<dbReference type="EMBL" id="JACORU010000014">
    <property type="protein sequence ID" value="MBC5768046.1"/>
    <property type="molecule type" value="Genomic_DNA"/>
</dbReference>
<evidence type="ECO:0000256" key="12">
    <source>
        <dbReference type="ARBA" id="ARBA00023012"/>
    </source>
</evidence>
<evidence type="ECO:0000256" key="13">
    <source>
        <dbReference type="ARBA" id="ARBA00023014"/>
    </source>
</evidence>
<evidence type="ECO:0000313" key="21">
    <source>
        <dbReference type="EMBL" id="MBC5768046.1"/>
    </source>
</evidence>
<keyword evidence="17" id="KW-0472">Membrane</keyword>
<comment type="cofactor">
    <cofactor evidence="2">
        <name>[4Fe-4S] cluster</name>
        <dbReference type="ChEBI" id="CHEBI:49883"/>
    </cofactor>
</comment>
<evidence type="ECO:0000256" key="11">
    <source>
        <dbReference type="ARBA" id="ARBA00023004"/>
    </source>
</evidence>
<dbReference type="SUPFAM" id="SSF55874">
    <property type="entry name" value="ATPase domain of HSP90 chaperone/DNA topoisomerase II/histidine kinase"/>
    <property type="match status" value="1"/>
</dbReference>
<keyword evidence="7" id="KW-0963">Cytoplasm</keyword>
<evidence type="ECO:0000256" key="9">
    <source>
        <dbReference type="ARBA" id="ARBA00022723"/>
    </source>
</evidence>
<dbReference type="RefSeq" id="WP_187084534.1">
    <property type="nucleotide sequence ID" value="NZ_JACORU010000014.1"/>
</dbReference>
<accession>A0A923MD99</accession>
<dbReference type="GO" id="GO:0046983">
    <property type="term" value="F:protein dimerization activity"/>
    <property type="evidence" value="ECO:0007669"/>
    <property type="project" value="InterPro"/>
</dbReference>
<dbReference type="SMART" id="SM00387">
    <property type="entry name" value="HATPase_c"/>
    <property type="match status" value="1"/>
</dbReference>
<evidence type="ECO:0000259" key="18">
    <source>
        <dbReference type="PROSITE" id="PS50109"/>
    </source>
</evidence>
<organism evidence="21 22">
    <name type="scientific">Ramlibacter albus</name>
    <dbReference type="NCBI Taxonomy" id="2079448"/>
    <lineage>
        <taxon>Bacteria</taxon>
        <taxon>Pseudomonadati</taxon>
        <taxon>Pseudomonadota</taxon>
        <taxon>Betaproteobacteria</taxon>
        <taxon>Burkholderiales</taxon>
        <taxon>Comamonadaceae</taxon>
        <taxon>Ramlibacter</taxon>
    </lineage>
</organism>
<evidence type="ECO:0000256" key="3">
    <source>
        <dbReference type="ARBA" id="ARBA00004496"/>
    </source>
</evidence>
<dbReference type="InterPro" id="IPR011712">
    <property type="entry name" value="Sig_transdc_His_kin_sub3_dim/P"/>
</dbReference>
<dbReference type="Gene3D" id="3.30.565.10">
    <property type="entry name" value="Histidine kinase-like ATPase, C-terminal domain"/>
    <property type="match status" value="1"/>
</dbReference>
<evidence type="ECO:0000256" key="4">
    <source>
        <dbReference type="ARBA" id="ARBA00012438"/>
    </source>
</evidence>
<dbReference type="GO" id="GO:0016020">
    <property type="term" value="C:membrane"/>
    <property type="evidence" value="ECO:0007669"/>
    <property type="project" value="InterPro"/>
</dbReference>
<dbReference type="PANTHER" id="PTHR24421">
    <property type="entry name" value="NITRATE/NITRITE SENSOR PROTEIN NARX-RELATED"/>
    <property type="match status" value="1"/>
</dbReference>
<reference evidence="21" key="1">
    <citation type="submission" date="2020-08" db="EMBL/GenBank/DDBJ databases">
        <title>Ramlibacter sp. GTP1 16S ribosomal RNA gene genome sequencing and assembly.</title>
        <authorList>
            <person name="Kang M."/>
        </authorList>
    </citation>
    <scope>NUCLEOTIDE SEQUENCE</scope>
    <source>
        <strain evidence="21">GTP1</strain>
    </source>
</reference>
<comment type="function">
    <text evidence="14">Member of the two-component regulatory system NreB/NreC involved in the control of dissimilatory nitrate/nitrite reduction in response to oxygen. NreB functions as a direct oxygen sensor histidine kinase which is autophosphorylated, in the absence of oxygen, probably at the conserved histidine residue, and transfers its phosphate group probably to a conserved aspartate residue of NreC. NreB/NreC activates the expression of the nitrate (narGHJI) and nitrite (nir) reductase operons, as well as the putative nitrate transporter gene narT.</text>
</comment>
<name>A0A923MD99_9BURK</name>
<dbReference type="InterPro" id="IPR013656">
    <property type="entry name" value="PAS_4"/>
</dbReference>
<keyword evidence="12" id="KW-0902">Two-component regulatory system</keyword>
<dbReference type="Pfam" id="PF08448">
    <property type="entry name" value="PAS_4"/>
    <property type="match status" value="1"/>
</dbReference>
<comment type="catalytic activity">
    <reaction evidence="1">
        <text>ATP + protein L-histidine = ADP + protein N-phospho-L-histidine.</text>
        <dbReference type="EC" id="2.7.13.3"/>
    </reaction>
</comment>
<keyword evidence="16" id="KW-0175">Coiled coil</keyword>
<evidence type="ECO:0000259" key="19">
    <source>
        <dbReference type="PROSITE" id="PS50112"/>
    </source>
</evidence>
<evidence type="ECO:0000256" key="15">
    <source>
        <dbReference type="ARBA" id="ARBA00030800"/>
    </source>
</evidence>
<gene>
    <name evidence="21" type="ORF">H8R02_26515</name>
</gene>
<dbReference type="Pfam" id="PF07730">
    <property type="entry name" value="HisKA_3"/>
    <property type="match status" value="1"/>
</dbReference>
<dbReference type="PROSITE" id="PS50113">
    <property type="entry name" value="PAC"/>
    <property type="match status" value="1"/>
</dbReference>
<evidence type="ECO:0000259" key="20">
    <source>
        <dbReference type="PROSITE" id="PS50113"/>
    </source>
</evidence>
<dbReference type="EC" id="2.7.13.3" evidence="4"/>
<dbReference type="AlphaFoldDB" id="A0A923MD99"/>
<dbReference type="Gene3D" id="3.30.450.20">
    <property type="entry name" value="PAS domain"/>
    <property type="match status" value="1"/>
</dbReference>
<feature type="domain" description="Histidine kinase" evidence="18">
    <location>
        <begin position="365"/>
        <end position="454"/>
    </location>
</feature>
<evidence type="ECO:0000256" key="7">
    <source>
        <dbReference type="ARBA" id="ARBA00022490"/>
    </source>
</evidence>
<keyword evidence="11" id="KW-0408">Iron</keyword>
<dbReference type="CDD" id="cd16917">
    <property type="entry name" value="HATPase_UhpB-NarQ-NarX-like"/>
    <property type="match status" value="1"/>
</dbReference>
<dbReference type="InterPro" id="IPR005467">
    <property type="entry name" value="His_kinase_dom"/>
</dbReference>
<dbReference type="Gene3D" id="1.20.5.1930">
    <property type="match status" value="1"/>
</dbReference>
<keyword evidence="9" id="KW-0479">Metal-binding</keyword>
<evidence type="ECO:0000256" key="2">
    <source>
        <dbReference type="ARBA" id="ARBA00001966"/>
    </source>
</evidence>
<keyword evidence="13" id="KW-0411">Iron-sulfur</keyword>
<evidence type="ECO:0000256" key="10">
    <source>
        <dbReference type="ARBA" id="ARBA00022777"/>
    </source>
</evidence>
<keyword evidence="8" id="KW-0808">Transferase</keyword>
<dbReference type="Proteomes" id="UP000596827">
    <property type="component" value="Unassembled WGS sequence"/>
</dbReference>
<dbReference type="PANTHER" id="PTHR24421:SF58">
    <property type="entry name" value="SIGNAL TRANSDUCTION HISTIDINE-PROTEIN KINASE_PHOSPHATASE UHPB"/>
    <property type="match status" value="1"/>
</dbReference>
<feature type="transmembrane region" description="Helical" evidence="17">
    <location>
        <begin position="20"/>
        <end position="40"/>
    </location>
</feature>
<evidence type="ECO:0000256" key="16">
    <source>
        <dbReference type="SAM" id="Coils"/>
    </source>
</evidence>
<dbReference type="GO" id="GO:0051539">
    <property type="term" value="F:4 iron, 4 sulfur cluster binding"/>
    <property type="evidence" value="ECO:0007669"/>
    <property type="project" value="UniProtKB-KW"/>
</dbReference>
<keyword evidence="6" id="KW-0004">4Fe-4S</keyword>
<evidence type="ECO:0000313" key="22">
    <source>
        <dbReference type="Proteomes" id="UP000596827"/>
    </source>
</evidence>
<sequence length="456" mass="50752">MEQYDAESERRLRRRGAVLVVLRIAMALCALSLIAAIAHWPFESAGRIVDTCLARGGTGDMLMDCVRRRIDLQVSQAEMVRAQVVLLLALLAAVITAAFFVRRTYRDRLEEQAEYHEQLIDAIPLPLGLRAADGTFMRVNTSFERRNGVSRDEVDGKAVDQVIGPARARMVAEMDTRALASNEAVECELDLSDARNEQYVQFRLQALRRRDGSVLGLVGVSNDITALRIKERELQRNNERLHRLSNQMLVAQEDERRRIARDLHDQVGQILTALKLQLGSLAKRPTIDDPAAAMVTPVDLVEEALRSTRDLSASLHPHLLDDLGLERALQWLVERFIRPAIPNIELRCRLDPPRAEAGLELVAFRVVQESLTNVVRHAQATRVGVILEAGEGELAIEVMDDGVGFDLPRDGTAQAVSLGLAGMEERVSEFGGEFAMESTRGVGTRLRVSLPWKAQP</sequence>
<evidence type="ECO:0000256" key="14">
    <source>
        <dbReference type="ARBA" id="ARBA00024827"/>
    </source>
</evidence>
<evidence type="ECO:0000256" key="6">
    <source>
        <dbReference type="ARBA" id="ARBA00022485"/>
    </source>
</evidence>
<comment type="caution">
    <text evidence="21">The sequence shown here is derived from an EMBL/GenBank/DDBJ whole genome shotgun (WGS) entry which is preliminary data.</text>
</comment>
<dbReference type="GO" id="GO:0000155">
    <property type="term" value="F:phosphorelay sensor kinase activity"/>
    <property type="evidence" value="ECO:0007669"/>
    <property type="project" value="InterPro"/>
</dbReference>
<evidence type="ECO:0000256" key="17">
    <source>
        <dbReference type="SAM" id="Phobius"/>
    </source>
</evidence>
<dbReference type="InterPro" id="IPR000014">
    <property type="entry name" value="PAS"/>
</dbReference>
<dbReference type="InterPro" id="IPR000700">
    <property type="entry name" value="PAS-assoc_C"/>
</dbReference>
<dbReference type="GO" id="GO:0046872">
    <property type="term" value="F:metal ion binding"/>
    <property type="evidence" value="ECO:0007669"/>
    <property type="project" value="UniProtKB-KW"/>
</dbReference>
<feature type="coiled-coil region" evidence="16">
    <location>
        <begin position="224"/>
        <end position="254"/>
    </location>
</feature>
<evidence type="ECO:0000256" key="1">
    <source>
        <dbReference type="ARBA" id="ARBA00000085"/>
    </source>
</evidence>
<feature type="transmembrane region" description="Helical" evidence="17">
    <location>
        <begin position="82"/>
        <end position="101"/>
    </location>
</feature>
<evidence type="ECO:0000256" key="8">
    <source>
        <dbReference type="ARBA" id="ARBA00022679"/>
    </source>
</evidence>
<dbReference type="Pfam" id="PF02518">
    <property type="entry name" value="HATPase_c"/>
    <property type="match status" value="1"/>
</dbReference>
<dbReference type="InterPro" id="IPR035965">
    <property type="entry name" value="PAS-like_dom_sf"/>
</dbReference>
<keyword evidence="17" id="KW-0812">Transmembrane</keyword>
<dbReference type="GO" id="GO:0005737">
    <property type="term" value="C:cytoplasm"/>
    <property type="evidence" value="ECO:0007669"/>
    <property type="project" value="UniProtKB-SubCell"/>
</dbReference>
<dbReference type="PRINTS" id="PR00344">
    <property type="entry name" value="BCTRLSENSOR"/>
</dbReference>
<dbReference type="InterPro" id="IPR003594">
    <property type="entry name" value="HATPase_dom"/>
</dbReference>
<proteinExistence type="predicted"/>
<dbReference type="NCBIfam" id="TIGR00229">
    <property type="entry name" value="sensory_box"/>
    <property type="match status" value="1"/>
</dbReference>
<comment type="subcellular location">
    <subcellularLocation>
        <location evidence="3">Cytoplasm</location>
    </subcellularLocation>
</comment>
<dbReference type="PROSITE" id="PS50112">
    <property type="entry name" value="PAS"/>
    <property type="match status" value="1"/>
</dbReference>
<dbReference type="InterPro" id="IPR036890">
    <property type="entry name" value="HATPase_C_sf"/>
</dbReference>